<evidence type="ECO:0000313" key="3">
    <source>
        <dbReference type="EMBL" id="MBB1259715.1"/>
    </source>
</evidence>
<keyword evidence="2" id="KW-1133">Transmembrane helix</keyword>
<evidence type="ECO:0000313" key="6">
    <source>
        <dbReference type="Proteomes" id="UP000517765"/>
    </source>
</evidence>
<comment type="caution">
    <text evidence="4">The sequence shown here is derived from an EMBL/GenBank/DDBJ whole genome shotgun (WGS) entry which is preliminary data.</text>
</comment>
<keyword evidence="2" id="KW-0812">Transmembrane</keyword>
<reference evidence="6" key="2">
    <citation type="submission" date="2020-05" db="EMBL/GenBank/DDBJ databases">
        <title>Classification of alakaliphilic streptomycetes isolated from an alkaline soil next to Lonar Crater, India and a proposal for the recognition of Streptomyces alkaliterrae sp. nov.</title>
        <authorList>
            <person name="Golinska P."/>
        </authorList>
    </citation>
    <scope>NUCLEOTIDE SEQUENCE [LARGE SCALE GENOMIC DNA]</scope>
    <source>
        <strain evidence="6">OF8</strain>
    </source>
</reference>
<evidence type="ECO:0000256" key="2">
    <source>
        <dbReference type="SAM" id="Phobius"/>
    </source>
</evidence>
<dbReference type="RefSeq" id="WP_143646515.1">
    <property type="nucleotide sequence ID" value="NZ_JABJXA010000064.1"/>
</dbReference>
<gene>
    <name evidence="4" type="ORF">FNX44_003960</name>
    <name evidence="3" type="ORF">H3147_12850</name>
</gene>
<dbReference type="Proteomes" id="UP000320857">
    <property type="component" value="Unassembled WGS sequence"/>
</dbReference>
<name>A0A5P0YL69_9ACTN</name>
<proteinExistence type="predicted"/>
<dbReference type="EMBL" id="VJYK02000023">
    <property type="protein sequence ID" value="MQS01036.1"/>
    <property type="molecule type" value="Genomic_DNA"/>
</dbReference>
<evidence type="ECO:0000313" key="4">
    <source>
        <dbReference type="EMBL" id="MQS01036.1"/>
    </source>
</evidence>
<evidence type="ECO:0000256" key="1">
    <source>
        <dbReference type="SAM" id="MobiDB-lite"/>
    </source>
</evidence>
<accession>A0A5P0YL69</accession>
<protein>
    <submittedName>
        <fullName evidence="4">Uncharacterized protein</fullName>
    </submittedName>
</protein>
<keyword evidence="2" id="KW-0472">Membrane</keyword>
<feature type="compositionally biased region" description="Basic and acidic residues" evidence="1">
    <location>
        <begin position="43"/>
        <end position="53"/>
    </location>
</feature>
<evidence type="ECO:0000313" key="5">
    <source>
        <dbReference type="Proteomes" id="UP000320857"/>
    </source>
</evidence>
<dbReference type="EMBL" id="JABJXA010000064">
    <property type="protein sequence ID" value="MBB1259715.1"/>
    <property type="molecule type" value="Genomic_DNA"/>
</dbReference>
<feature type="region of interest" description="Disordered" evidence="1">
    <location>
        <begin position="43"/>
        <end position="79"/>
    </location>
</feature>
<dbReference type="Proteomes" id="UP000517765">
    <property type="component" value="Unassembled WGS sequence"/>
</dbReference>
<organism evidence="4 5">
    <name type="scientific">Streptomyces alkaliterrae</name>
    <dbReference type="NCBI Taxonomy" id="2213162"/>
    <lineage>
        <taxon>Bacteria</taxon>
        <taxon>Bacillati</taxon>
        <taxon>Actinomycetota</taxon>
        <taxon>Actinomycetes</taxon>
        <taxon>Kitasatosporales</taxon>
        <taxon>Streptomycetaceae</taxon>
        <taxon>Streptomyces</taxon>
    </lineage>
</organism>
<keyword evidence="5" id="KW-1185">Reference proteome</keyword>
<dbReference type="AlphaFoldDB" id="A0A5P0YL69"/>
<dbReference type="OrthoDB" id="3848547at2"/>
<reference evidence="4 5" key="1">
    <citation type="submission" date="2019-10" db="EMBL/GenBank/DDBJ databases">
        <title>Streptomyces sp. nov., a novel actinobacterium isolated from alkaline environment.</title>
        <authorList>
            <person name="Golinska P."/>
        </authorList>
    </citation>
    <scope>NUCLEOTIDE SEQUENCE [LARGE SCALE GENOMIC DNA]</scope>
    <source>
        <strain evidence="4 5">OF1</strain>
    </source>
</reference>
<reference evidence="3" key="3">
    <citation type="journal article" name="Syst. Appl. Microbiol.">
        <title>Streptomyces alkaliterrae sp. nov., isolated from an alkaline soil, and emended descriptions of Streptomyces alkaliphilus, Streptomyces calidiresistens and Streptomyces durbertensis.</title>
        <authorList>
            <person name="Swiecimska M."/>
            <person name="Golinska P."/>
            <person name="Nouioui I."/>
            <person name="Wypij M."/>
            <person name="Rai M."/>
            <person name="Sangal V."/>
            <person name="Goodfellow M."/>
        </authorList>
    </citation>
    <scope>NUCLEOTIDE SEQUENCE</scope>
    <source>
        <strain evidence="3">OF8</strain>
    </source>
</reference>
<sequence>MTGRADPPDPEGPPTGGGEDDEFRSTVFDESFVRAARLREFSASERLGRHENQVGDPPGDASGDEGRAALPPTGAGGRPGRRFSGQFVVLLLVILLAFGAAIYLGARSPYGQPPTAAPQIPMRATLVPLVPRGTVPGGEPDRLFGASPARDFRAGAPAVELPAAHGTEHFSVGQVQAALNTAQRYVVASALTPRVLSGEDVRPVRRLLNPGQYAQFDQSLRAATDDGRHTATGWLVRFDPEEAQLADQRVRVRGDFAVAEAGSGALEVTASHVVVYALRPTGEARADASLFTVRRELRMRFSPEELRTGRLTLLQADVQAGPLPCAEDTHDWLRPLLAGEDVGADGSAGTDPYSRDDTRTALCGVLARTAQPDLG</sequence>
<feature type="region of interest" description="Disordered" evidence="1">
    <location>
        <begin position="1"/>
        <end position="26"/>
    </location>
</feature>
<feature type="transmembrane region" description="Helical" evidence="2">
    <location>
        <begin position="87"/>
        <end position="106"/>
    </location>
</feature>